<name>A0A4Q0YW80_9GAMM</name>
<organism evidence="2 3">
    <name type="scientific">Veronia nyctiphanis</name>
    <dbReference type="NCBI Taxonomy" id="1278244"/>
    <lineage>
        <taxon>Bacteria</taxon>
        <taxon>Pseudomonadati</taxon>
        <taxon>Pseudomonadota</taxon>
        <taxon>Gammaproteobacteria</taxon>
        <taxon>Vibrionales</taxon>
        <taxon>Vibrionaceae</taxon>
        <taxon>Veronia</taxon>
    </lineage>
</organism>
<keyword evidence="1" id="KW-0812">Transmembrane</keyword>
<evidence type="ECO:0000313" key="2">
    <source>
        <dbReference type="EMBL" id="RXJ73449.1"/>
    </source>
</evidence>
<evidence type="ECO:0000256" key="1">
    <source>
        <dbReference type="SAM" id="Phobius"/>
    </source>
</evidence>
<gene>
    <name evidence="2" type="ORF">CS022_09370</name>
</gene>
<protein>
    <recommendedName>
        <fullName evidence="4">DUF2970 domain-containing protein</fullName>
    </recommendedName>
</protein>
<reference evidence="2 3" key="1">
    <citation type="submission" date="2017-10" db="EMBL/GenBank/DDBJ databases">
        <title>Nyctiphanis sp. nov., isolated from the stomach of the euphausiid Nyctiphanes simplex (Hansen, 1911) in the Gulf of California.</title>
        <authorList>
            <person name="Gomez-Gil B."/>
            <person name="Aguilar-Mendez M."/>
            <person name="Lopez-Cortes A."/>
            <person name="Gomez-Gutierrez J."/>
            <person name="Roque A."/>
            <person name="Lang E."/>
            <person name="Gonzalez-Castillo A."/>
        </authorList>
    </citation>
    <scope>NUCLEOTIDE SEQUENCE [LARGE SCALE GENOMIC DNA]</scope>
    <source>
        <strain evidence="2 3">CAIM 600</strain>
    </source>
</reference>
<accession>A0A4Q0YW80</accession>
<dbReference type="EMBL" id="PEIB01000009">
    <property type="protein sequence ID" value="RXJ73449.1"/>
    <property type="molecule type" value="Genomic_DNA"/>
</dbReference>
<keyword evidence="3" id="KW-1185">Reference proteome</keyword>
<evidence type="ECO:0008006" key="4">
    <source>
        <dbReference type="Google" id="ProtNLM"/>
    </source>
</evidence>
<keyword evidence="1" id="KW-1133">Transmembrane helix</keyword>
<proteinExistence type="predicted"/>
<comment type="caution">
    <text evidence="2">The sequence shown here is derived from an EMBL/GenBank/DDBJ whole genome shotgun (WGS) entry which is preliminary data.</text>
</comment>
<dbReference type="AlphaFoldDB" id="A0A4Q0YW80"/>
<dbReference type="OrthoDB" id="5625885at2"/>
<sequence>MSSEKTTWWDIVKSVFAALLGVQSDENRQRDFSQTSMWPYIITGIVAVVLFVLVLIVIVSFITPAQ</sequence>
<evidence type="ECO:0000313" key="3">
    <source>
        <dbReference type="Proteomes" id="UP000290287"/>
    </source>
</evidence>
<dbReference type="Proteomes" id="UP000290287">
    <property type="component" value="Unassembled WGS sequence"/>
</dbReference>
<dbReference type="Pfam" id="PF11174">
    <property type="entry name" value="DUF2970"/>
    <property type="match status" value="1"/>
</dbReference>
<keyword evidence="1" id="KW-0472">Membrane</keyword>
<feature type="transmembrane region" description="Helical" evidence="1">
    <location>
        <begin position="37"/>
        <end position="62"/>
    </location>
</feature>
<dbReference type="InterPro" id="IPR021344">
    <property type="entry name" value="DUF2970"/>
</dbReference>
<dbReference type="RefSeq" id="WP_129122052.1">
    <property type="nucleotide sequence ID" value="NZ_PEIB01000009.1"/>
</dbReference>